<dbReference type="GO" id="GO:0000398">
    <property type="term" value="P:mRNA splicing, via spliceosome"/>
    <property type="evidence" value="ECO:0007669"/>
    <property type="project" value="InterPro"/>
</dbReference>
<dbReference type="UniPathway" id="UPA00143"/>
<accession>A0A2P9D482</accession>
<dbReference type="OrthoDB" id="687049at2759"/>
<dbReference type="InterPro" id="IPR019775">
    <property type="entry name" value="WD40_repeat_CS"/>
</dbReference>
<name>A0A2P9D482_PLARE</name>
<dbReference type="GO" id="GO:0070534">
    <property type="term" value="P:protein K63-linked ubiquitination"/>
    <property type="evidence" value="ECO:0007669"/>
    <property type="project" value="UniProtKB-UniRule"/>
</dbReference>
<evidence type="ECO:0000256" key="17">
    <source>
        <dbReference type="PROSITE-ProRule" id="PRU00221"/>
    </source>
</evidence>
<dbReference type="InterPro" id="IPR020472">
    <property type="entry name" value="WD40_PAC1"/>
</dbReference>
<dbReference type="VEuPathDB" id="PlasmoDB:PRG01_0312000"/>
<keyword evidence="15 18" id="KW-0234">DNA repair</keyword>
<feature type="repeat" description="WD" evidence="17">
    <location>
        <begin position="418"/>
        <end position="459"/>
    </location>
</feature>
<evidence type="ECO:0000256" key="7">
    <source>
        <dbReference type="ARBA" id="ARBA00022574"/>
    </source>
</evidence>
<dbReference type="GO" id="GO:0005737">
    <property type="term" value="C:cytoplasm"/>
    <property type="evidence" value="ECO:0007669"/>
    <property type="project" value="TreeGrafter"/>
</dbReference>
<dbReference type="SMART" id="SM00504">
    <property type="entry name" value="Ubox"/>
    <property type="match status" value="1"/>
</dbReference>
<evidence type="ECO:0000256" key="14">
    <source>
        <dbReference type="ARBA" id="ARBA00023187"/>
    </source>
</evidence>
<dbReference type="Proteomes" id="UP000240500">
    <property type="component" value="Chromosome 3"/>
</dbReference>
<keyword evidence="11" id="KW-0677">Repeat</keyword>
<dbReference type="PRINTS" id="PR00320">
    <property type="entry name" value="GPROTEINBRPT"/>
</dbReference>
<evidence type="ECO:0000256" key="20">
    <source>
        <dbReference type="SAM" id="MobiDB-lite"/>
    </source>
</evidence>
<protein>
    <recommendedName>
        <fullName evidence="6 18">Pre-mRNA-processing factor 19</fullName>
        <ecNumber evidence="5 18">2.3.2.27</ecNumber>
    </recommendedName>
</protein>
<dbReference type="InterPro" id="IPR013083">
    <property type="entry name" value="Znf_RING/FYVE/PHD"/>
</dbReference>
<evidence type="ECO:0000256" key="4">
    <source>
        <dbReference type="ARBA" id="ARBA00006388"/>
    </source>
</evidence>
<reference evidence="22 23" key="1">
    <citation type="submission" date="2016-09" db="EMBL/GenBank/DDBJ databases">
        <authorList>
            <consortium name="Pathogen Informatics"/>
        </authorList>
    </citation>
    <scope>NUCLEOTIDE SEQUENCE [LARGE SCALE GENOMIC DNA]</scope>
</reference>
<feature type="repeat" description="WD" evidence="17">
    <location>
        <begin position="251"/>
        <end position="283"/>
    </location>
</feature>
<dbReference type="GO" id="GO:0006281">
    <property type="term" value="P:DNA repair"/>
    <property type="evidence" value="ECO:0007669"/>
    <property type="project" value="UniProtKB-KW"/>
</dbReference>
<evidence type="ECO:0000256" key="1">
    <source>
        <dbReference type="ARBA" id="ARBA00000900"/>
    </source>
</evidence>
<dbReference type="InterPro" id="IPR036322">
    <property type="entry name" value="WD40_repeat_dom_sf"/>
</dbReference>
<sequence>MSIICTISGQTPEEPVISKTGYIFEKRLIEKHIINYGICPVSGEVLTLEDLYPIKNEKIVKPRPITASSIPGLLSIFQTEWDSIISEMFSLRTHVNDIRNELSHSLYQYDAATRVIAKLLKEKNSYKEEIENLKKQIFELKSSNDLDIYEIGLNEELLEKMQNVAKDLLINRKKRKIDNVCSVEQWKDFKNTNEFNIHSSTIPGVTCITLDVNKYKYNYYDNHMKHNFFSGGNDGNVYYVSLNDNKILSKLQGHLKKVNSIISHPSNFICITASNDKTIRIWKGDDNNAHHNDNDNRDSDSNNDSDNNNDNDGSHLSNNQYIYDNYQFVSAHVITKHKDHVTSLALHPLENYFISSSKDSMWILHDLETAKTIKTSKDNPSSFKHLAIHPDGMMFGIAAQDSNIHIYDIKSQEYKATLNGHTKSLNCLSFSENGYYLASSSKDNTVKLWDLRKAQSFQTITLNETPNFISFDYSGKYLSIAVQNDVQIYNFETKNQANLIKTLSSHTDTVTQTCFGSTTSYILSSSMDKTIKLWN</sequence>
<comment type="pathway">
    <text evidence="3 18">Protein modification; protein ubiquitination.</text>
</comment>
<feature type="repeat" description="WD" evidence="17">
    <location>
        <begin position="334"/>
        <end position="375"/>
    </location>
</feature>
<feature type="domain" description="U-box" evidence="21">
    <location>
        <begin position="1"/>
        <end position="71"/>
    </location>
</feature>
<dbReference type="PROSITE" id="PS50082">
    <property type="entry name" value="WD_REPEATS_2"/>
    <property type="match status" value="4"/>
</dbReference>
<dbReference type="GO" id="GO:0007023">
    <property type="term" value="P:post-chaperonin tubulin folding pathway"/>
    <property type="evidence" value="ECO:0007669"/>
    <property type="project" value="InterPro"/>
</dbReference>
<dbReference type="GO" id="GO:0007021">
    <property type="term" value="P:tubulin complex assembly"/>
    <property type="evidence" value="ECO:0007669"/>
    <property type="project" value="InterPro"/>
</dbReference>
<dbReference type="PANTHER" id="PTHR43995:SF1">
    <property type="entry name" value="PRE-MRNA-PROCESSING FACTOR 19"/>
    <property type="match status" value="1"/>
</dbReference>
<keyword evidence="8 18" id="KW-0507">mRNA processing</keyword>
<evidence type="ECO:0000256" key="5">
    <source>
        <dbReference type="ARBA" id="ARBA00012483"/>
    </source>
</evidence>
<evidence type="ECO:0000313" key="22">
    <source>
        <dbReference type="EMBL" id="SOV75852.1"/>
    </source>
</evidence>
<dbReference type="CDD" id="cd00200">
    <property type="entry name" value="WD40"/>
    <property type="match status" value="1"/>
</dbReference>
<dbReference type="GO" id="GO:0000974">
    <property type="term" value="C:Prp19 complex"/>
    <property type="evidence" value="ECO:0007669"/>
    <property type="project" value="UniProtKB-UniRule"/>
</dbReference>
<keyword evidence="10 18" id="KW-0747">Spliceosome</keyword>
<dbReference type="EC" id="2.3.2.27" evidence="5 18"/>
<dbReference type="GO" id="GO:0048487">
    <property type="term" value="F:beta-tubulin binding"/>
    <property type="evidence" value="ECO:0007669"/>
    <property type="project" value="InterPro"/>
</dbReference>
<comment type="subcellular location">
    <subcellularLocation>
        <location evidence="2">Nucleus</location>
        <location evidence="2">Nucleoplasm</location>
    </subcellularLocation>
</comment>
<keyword evidence="9 18" id="KW-0808">Transferase</keyword>
<evidence type="ECO:0000259" key="21">
    <source>
        <dbReference type="PROSITE" id="PS51698"/>
    </source>
</evidence>
<dbReference type="PROSITE" id="PS50294">
    <property type="entry name" value="WD_REPEATS_REGION"/>
    <property type="match status" value="3"/>
</dbReference>
<dbReference type="SUPFAM" id="SSF50978">
    <property type="entry name" value="WD40 repeat-like"/>
    <property type="match status" value="1"/>
</dbReference>
<dbReference type="FunFam" id="3.30.40.10:FF:000027">
    <property type="entry name" value="Pre-mRNA-processing factor 19, putative"/>
    <property type="match status" value="1"/>
</dbReference>
<dbReference type="SMART" id="SM00320">
    <property type="entry name" value="WD40"/>
    <property type="match status" value="6"/>
</dbReference>
<evidence type="ECO:0000256" key="2">
    <source>
        <dbReference type="ARBA" id="ARBA00004642"/>
    </source>
</evidence>
<keyword evidence="16 18" id="KW-0539">Nucleus</keyword>
<dbReference type="InterPro" id="IPR003613">
    <property type="entry name" value="Ubox_domain"/>
</dbReference>
<comment type="function">
    <text evidence="18">Ubiquitin-protein ligase which is mainly involved pre-mRNA splicing and DNA repair. Required for pre-mRNA splicing as component of the spliceosome.</text>
</comment>
<dbReference type="Gene3D" id="1.20.58.90">
    <property type="match status" value="1"/>
</dbReference>
<dbReference type="PROSITE" id="PS00678">
    <property type="entry name" value="WD_REPEATS_1"/>
    <property type="match status" value="1"/>
</dbReference>
<evidence type="ECO:0000256" key="12">
    <source>
        <dbReference type="ARBA" id="ARBA00022763"/>
    </source>
</evidence>
<dbReference type="InterPro" id="IPR036126">
    <property type="entry name" value="TBCA_sf"/>
</dbReference>
<dbReference type="Gene3D" id="3.30.40.10">
    <property type="entry name" value="Zinc/RING finger domain, C3HC4 (zinc finger)"/>
    <property type="match status" value="1"/>
</dbReference>
<dbReference type="InterPro" id="IPR055340">
    <property type="entry name" value="RING-Ubox_PRP19"/>
</dbReference>
<dbReference type="GO" id="GO:0005654">
    <property type="term" value="C:nucleoplasm"/>
    <property type="evidence" value="ECO:0007669"/>
    <property type="project" value="UniProtKB-SubCell"/>
</dbReference>
<feature type="coiled-coil region" evidence="19">
    <location>
        <begin position="109"/>
        <end position="143"/>
    </location>
</feature>
<evidence type="ECO:0000256" key="15">
    <source>
        <dbReference type="ARBA" id="ARBA00023204"/>
    </source>
</evidence>
<dbReference type="Pfam" id="PF00400">
    <property type="entry name" value="WD40"/>
    <property type="match status" value="4"/>
</dbReference>
<keyword evidence="7 17" id="KW-0853">WD repeat</keyword>
<comment type="similarity">
    <text evidence="4 18">Belongs to the WD repeat PRP19 family.</text>
</comment>
<evidence type="ECO:0000256" key="18">
    <source>
        <dbReference type="RuleBase" id="RU367101"/>
    </source>
</evidence>
<feature type="compositionally biased region" description="Basic and acidic residues" evidence="20">
    <location>
        <begin position="288"/>
        <end position="300"/>
    </location>
</feature>
<dbReference type="PANTHER" id="PTHR43995">
    <property type="entry name" value="PRE-MRNA-PROCESSING FACTOR 19"/>
    <property type="match status" value="1"/>
</dbReference>
<evidence type="ECO:0000256" key="19">
    <source>
        <dbReference type="SAM" id="Coils"/>
    </source>
</evidence>
<evidence type="ECO:0000256" key="6">
    <source>
        <dbReference type="ARBA" id="ARBA00015618"/>
    </source>
</evidence>
<dbReference type="GO" id="GO:0061630">
    <property type="term" value="F:ubiquitin protein ligase activity"/>
    <property type="evidence" value="ECO:0007669"/>
    <property type="project" value="UniProtKB-UniRule"/>
</dbReference>
<keyword evidence="12 18" id="KW-0227">DNA damage</keyword>
<dbReference type="AlphaFoldDB" id="A0A2P9D482"/>
<evidence type="ECO:0000256" key="8">
    <source>
        <dbReference type="ARBA" id="ARBA00022664"/>
    </source>
</evidence>
<comment type="catalytic activity">
    <reaction evidence="1 18">
        <text>S-ubiquitinyl-[E2 ubiquitin-conjugating enzyme]-L-cysteine + [acceptor protein]-L-lysine = [E2 ubiquitin-conjugating enzyme]-L-cysteine + N(6)-ubiquitinyl-[acceptor protein]-L-lysine.</text>
        <dbReference type="EC" id="2.3.2.27"/>
    </reaction>
</comment>
<dbReference type="Pfam" id="PF08606">
    <property type="entry name" value="Prp19"/>
    <property type="match status" value="1"/>
</dbReference>
<dbReference type="PROSITE" id="PS51698">
    <property type="entry name" value="U_BOX"/>
    <property type="match status" value="1"/>
</dbReference>
<comment type="subunit">
    <text evidence="18">Homotetramer.</text>
</comment>
<evidence type="ECO:0000313" key="23">
    <source>
        <dbReference type="Proteomes" id="UP000240500"/>
    </source>
</evidence>
<evidence type="ECO:0000256" key="3">
    <source>
        <dbReference type="ARBA" id="ARBA00004906"/>
    </source>
</evidence>
<keyword evidence="13 18" id="KW-0833">Ubl conjugation pathway</keyword>
<evidence type="ECO:0000256" key="11">
    <source>
        <dbReference type="ARBA" id="ARBA00022737"/>
    </source>
</evidence>
<dbReference type="GO" id="GO:0071006">
    <property type="term" value="C:U2-type catalytic step 1 spliceosome"/>
    <property type="evidence" value="ECO:0007669"/>
    <property type="project" value="TreeGrafter"/>
</dbReference>
<dbReference type="CDD" id="cd16656">
    <property type="entry name" value="RING-Ubox_PRP19"/>
    <property type="match status" value="1"/>
</dbReference>
<keyword evidence="14 18" id="KW-0508">mRNA splicing</keyword>
<dbReference type="InterPro" id="IPR015943">
    <property type="entry name" value="WD40/YVTN_repeat-like_dom_sf"/>
</dbReference>
<gene>
    <name evidence="22" type="ORF">PRG01_0312000</name>
</gene>
<proteinExistence type="inferred from homology"/>
<organism evidence="22 23">
    <name type="scientific">Plasmodium reichenowi</name>
    <dbReference type="NCBI Taxonomy" id="5854"/>
    <lineage>
        <taxon>Eukaryota</taxon>
        <taxon>Sar</taxon>
        <taxon>Alveolata</taxon>
        <taxon>Apicomplexa</taxon>
        <taxon>Aconoidasida</taxon>
        <taxon>Haemosporida</taxon>
        <taxon>Plasmodiidae</taxon>
        <taxon>Plasmodium</taxon>
        <taxon>Plasmodium (Laverania)</taxon>
    </lineage>
</organism>
<dbReference type="EMBL" id="LT969566">
    <property type="protein sequence ID" value="SOV75852.1"/>
    <property type="molecule type" value="Genomic_DNA"/>
</dbReference>
<dbReference type="InterPro" id="IPR013915">
    <property type="entry name" value="Prp19_cc"/>
</dbReference>
<dbReference type="SUPFAM" id="SSF57850">
    <property type="entry name" value="RING/U-box"/>
    <property type="match status" value="1"/>
</dbReference>
<evidence type="ECO:0000256" key="10">
    <source>
        <dbReference type="ARBA" id="ARBA00022728"/>
    </source>
</evidence>
<feature type="region of interest" description="Disordered" evidence="20">
    <location>
        <begin position="288"/>
        <end position="316"/>
    </location>
</feature>
<dbReference type="InterPro" id="IPR001680">
    <property type="entry name" value="WD40_rpt"/>
</dbReference>
<feature type="repeat" description="WD" evidence="17">
    <location>
        <begin position="503"/>
        <end position="535"/>
    </location>
</feature>
<dbReference type="VEuPathDB" id="PlasmoDB:PRCDC_0307900"/>
<dbReference type="InterPro" id="IPR038959">
    <property type="entry name" value="Prp19"/>
</dbReference>
<evidence type="ECO:0000256" key="13">
    <source>
        <dbReference type="ARBA" id="ARBA00022786"/>
    </source>
</evidence>
<dbReference type="Gene3D" id="2.130.10.10">
    <property type="entry name" value="YVTN repeat-like/Quinoprotein amine dehydrogenase"/>
    <property type="match status" value="2"/>
</dbReference>
<dbReference type="SUPFAM" id="SSF46988">
    <property type="entry name" value="Tubulin chaperone cofactor A"/>
    <property type="match status" value="1"/>
</dbReference>
<keyword evidence="19" id="KW-0175">Coiled coil</keyword>
<evidence type="ECO:0000256" key="16">
    <source>
        <dbReference type="ARBA" id="ARBA00023242"/>
    </source>
</evidence>
<evidence type="ECO:0000256" key="9">
    <source>
        <dbReference type="ARBA" id="ARBA00022679"/>
    </source>
</evidence>